<dbReference type="Proteomes" id="UP000266673">
    <property type="component" value="Unassembled WGS sequence"/>
</dbReference>
<protein>
    <submittedName>
        <fullName evidence="2">Uncharacterized protein</fullName>
    </submittedName>
</protein>
<reference evidence="2 3" key="1">
    <citation type="submission" date="2018-06" db="EMBL/GenBank/DDBJ databases">
        <title>Comparative genomics reveals the genomic features of Rhizophagus irregularis, R. cerebriforme, R. diaphanum and Gigaspora rosea, and their symbiotic lifestyle signature.</title>
        <authorList>
            <person name="Morin E."/>
            <person name="San Clemente H."/>
            <person name="Chen E.C.H."/>
            <person name="De La Providencia I."/>
            <person name="Hainaut M."/>
            <person name="Kuo A."/>
            <person name="Kohler A."/>
            <person name="Murat C."/>
            <person name="Tang N."/>
            <person name="Roy S."/>
            <person name="Loubradou J."/>
            <person name="Henrissat B."/>
            <person name="Grigoriev I.V."/>
            <person name="Corradi N."/>
            <person name="Roux C."/>
            <person name="Martin F.M."/>
        </authorList>
    </citation>
    <scope>NUCLEOTIDE SEQUENCE [LARGE SCALE GENOMIC DNA]</scope>
    <source>
        <strain evidence="2 3">DAOM 194757</strain>
    </source>
</reference>
<dbReference type="EMBL" id="QKWP01004216">
    <property type="protein sequence ID" value="RIB00440.1"/>
    <property type="molecule type" value="Genomic_DNA"/>
</dbReference>
<gene>
    <name evidence="2" type="ORF">C2G38_2051660</name>
</gene>
<comment type="caution">
    <text evidence="2">The sequence shown here is derived from an EMBL/GenBank/DDBJ whole genome shotgun (WGS) entry which is preliminary data.</text>
</comment>
<feature type="compositionally biased region" description="Polar residues" evidence="1">
    <location>
        <begin position="133"/>
        <end position="160"/>
    </location>
</feature>
<dbReference type="OrthoDB" id="19944at2759"/>
<sequence length="267" mass="30811">MSGTKKILDGHVPDVLSRIVRRPCPCPTTTLLTNIDGRLARDLYCYFDTKCIYFVHINSLKFYTTLFSLIINSEDKVALSIYVRKKKNLYLKTMSSSDTSVYKFVVVDKNIAKRAVIKEKPLKQIKQTVTMTTPKTLSSDGKQPTEVTKTEIVQNNTNGTVKKEDQEPETKPREKPEKTSNDFPNSDNEDEKSKNEQKKRLSLNLDKFLRHDDNKYKSFNNNDITDMFLPEVNNRKAISNDFPNSDNEDEKSKNKQKKRLSLNLSEK</sequence>
<evidence type="ECO:0000313" key="2">
    <source>
        <dbReference type="EMBL" id="RIB00440.1"/>
    </source>
</evidence>
<proteinExistence type="predicted"/>
<feature type="compositionally biased region" description="Basic and acidic residues" evidence="1">
    <location>
        <begin position="161"/>
        <end position="180"/>
    </location>
</feature>
<name>A0A397TR32_9GLOM</name>
<feature type="region of interest" description="Disordered" evidence="1">
    <location>
        <begin position="237"/>
        <end position="267"/>
    </location>
</feature>
<accession>A0A397TR32</accession>
<feature type="region of interest" description="Disordered" evidence="1">
    <location>
        <begin position="133"/>
        <end position="199"/>
    </location>
</feature>
<dbReference type="AlphaFoldDB" id="A0A397TR32"/>
<keyword evidence="3" id="KW-1185">Reference proteome</keyword>
<evidence type="ECO:0000313" key="3">
    <source>
        <dbReference type="Proteomes" id="UP000266673"/>
    </source>
</evidence>
<organism evidence="2 3">
    <name type="scientific">Gigaspora rosea</name>
    <dbReference type="NCBI Taxonomy" id="44941"/>
    <lineage>
        <taxon>Eukaryota</taxon>
        <taxon>Fungi</taxon>
        <taxon>Fungi incertae sedis</taxon>
        <taxon>Mucoromycota</taxon>
        <taxon>Glomeromycotina</taxon>
        <taxon>Glomeromycetes</taxon>
        <taxon>Diversisporales</taxon>
        <taxon>Gigasporaceae</taxon>
        <taxon>Gigaspora</taxon>
    </lineage>
</organism>
<evidence type="ECO:0000256" key="1">
    <source>
        <dbReference type="SAM" id="MobiDB-lite"/>
    </source>
</evidence>